<feature type="domain" description="Cyclic nucleotide-binding" evidence="6">
    <location>
        <begin position="155"/>
        <end position="257"/>
    </location>
</feature>
<dbReference type="SUPFAM" id="SSF46785">
    <property type="entry name" value="Winged helix' DNA-binding domain"/>
    <property type="match status" value="1"/>
</dbReference>
<keyword evidence="9" id="KW-1185">Reference proteome</keyword>
<accession>A0A7D4AM98</accession>
<dbReference type="RefSeq" id="WP_173094690.1">
    <property type="nucleotide sequence ID" value="NZ_CP053892.1"/>
</dbReference>
<dbReference type="PROSITE" id="PS51063">
    <property type="entry name" value="HTH_CRP_2"/>
    <property type="match status" value="1"/>
</dbReference>
<dbReference type="InterPro" id="IPR036390">
    <property type="entry name" value="WH_DNA-bd_sf"/>
</dbReference>
<keyword evidence="5" id="KW-0812">Transmembrane</keyword>
<dbReference type="SUPFAM" id="SSF51206">
    <property type="entry name" value="cAMP-binding domain-like"/>
    <property type="match status" value="1"/>
</dbReference>
<proteinExistence type="predicted"/>
<evidence type="ECO:0008006" key="10">
    <source>
        <dbReference type="Google" id="ProtNLM"/>
    </source>
</evidence>
<dbReference type="SUPFAM" id="SSF55073">
    <property type="entry name" value="Nucleotide cyclase"/>
    <property type="match status" value="1"/>
</dbReference>
<evidence type="ECO:0000256" key="4">
    <source>
        <dbReference type="SAM" id="MobiDB-lite"/>
    </source>
</evidence>
<dbReference type="InterPro" id="IPR018490">
    <property type="entry name" value="cNMP-bd_dom_sf"/>
</dbReference>
<reference evidence="8 9" key="1">
    <citation type="submission" date="2020-05" db="EMBL/GenBank/DDBJ databases">
        <title>Actinomadura verrucosospora NRRL-B18236 (PFL_A860) Genome sequencing and assembly.</title>
        <authorList>
            <person name="Samborskyy M."/>
        </authorList>
    </citation>
    <scope>NUCLEOTIDE SEQUENCE [LARGE SCALE GENOMIC DNA]</scope>
    <source>
        <strain evidence="8 9">NRRL:B18236</strain>
    </source>
</reference>
<dbReference type="PANTHER" id="PTHR24567">
    <property type="entry name" value="CRP FAMILY TRANSCRIPTIONAL REGULATORY PROTEIN"/>
    <property type="match status" value="1"/>
</dbReference>
<evidence type="ECO:0000259" key="7">
    <source>
        <dbReference type="PROSITE" id="PS51063"/>
    </source>
</evidence>
<keyword evidence="5" id="KW-0472">Membrane</keyword>
<dbReference type="Gene3D" id="3.30.70.1230">
    <property type="entry name" value="Nucleotide cyclase"/>
    <property type="match status" value="1"/>
</dbReference>
<dbReference type="AlphaFoldDB" id="A0A7D4AM98"/>
<evidence type="ECO:0000256" key="5">
    <source>
        <dbReference type="SAM" id="Phobius"/>
    </source>
</evidence>
<dbReference type="GO" id="GO:0003677">
    <property type="term" value="F:DNA binding"/>
    <property type="evidence" value="ECO:0007669"/>
    <property type="project" value="UniProtKB-KW"/>
</dbReference>
<evidence type="ECO:0000256" key="3">
    <source>
        <dbReference type="ARBA" id="ARBA00023163"/>
    </source>
</evidence>
<name>A0A7D4AM98_ACTVE</name>
<dbReference type="EMBL" id="CP053892">
    <property type="protein sequence ID" value="QKG20249.1"/>
    <property type="molecule type" value="Genomic_DNA"/>
</dbReference>
<feature type="transmembrane region" description="Helical" evidence="5">
    <location>
        <begin position="104"/>
        <end position="125"/>
    </location>
</feature>
<gene>
    <name evidence="8" type="ORF">ACTIVE_1887</name>
</gene>
<dbReference type="PANTHER" id="PTHR24567:SF74">
    <property type="entry name" value="HTH-TYPE TRANSCRIPTIONAL REGULATOR ARCR"/>
    <property type="match status" value="1"/>
</dbReference>
<dbReference type="Pfam" id="PF00027">
    <property type="entry name" value="cNMP_binding"/>
    <property type="match status" value="1"/>
</dbReference>
<dbReference type="InterPro" id="IPR014710">
    <property type="entry name" value="RmlC-like_jellyroll"/>
</dbReference>
<dbReference type="Pfam" id="PF13545">
    <property type="entry name" value="HTH_Crp_2"/>
    <property type="match status" value="1"/>
</dbReference>
<feature type="compositionally biased region" description="Low complexity" evidence="4">
    <location>
        <begin position="23"/>
        <end position="42"/>
    </location>
</feature>
<dbReference type="GO" id="GO:0003700">
    <property type="term" value="F:DNA-binding transcription factor activity"/>
    <property type="evidence" value="ECO:0007669"/>
    <property type="project" value="TreeGrafter"/>
</dbReference>
<keyword evidence="5" id="KW-1133">Transmembrane helix</keyword>
<feature type="domain" description="HTH crp-type" evidence="7">
    <location>
        <begin position="288"/>
        <end position="353"/>
    </location>
</feature>
<evidence type="ECO:0000313" key="9">
    <source>
        <dbReference type="Proteomes" id="UP000501240"/>
    </source>
</evidence>
<evidence type="ECO:0000259" key="6">
    <source>
        <dbReference type="PROSITE" id="PS50042"/>
    </source>
</evidence>
<keyword evidence="3" id="KW-0804">Transcription</keyword>
<dbReference type="CDD" id="cd00038">
    <property type="entry name" value="CAP_ED"/>
    <property type="match status" value="1"/>
</dbReference>
<dbReference type="InterPro" id="IPR000595">
    <property type="entry name" value="cNMP-bd_dom"/>
</dbReference>
<dbReference type="InterPro" id="IPR050397">
    <property type="entry name" value="Env_Response_Regulators"/>
</dbReference>
<dbReference type="PROSITE" id="PS50042">
    <property type="entry name" value="CNMP_BINDING_3"/>
    <property type="match status" value="1"/>
</dbReference>
<dbReference type="SMART" id="SM00100">
    <property type="entry name" value="cNMP"/>
    <property type="match status" value="1"/>
</dbReference>
<dbReference type="Gene3D" id="1.10.10.10">
    <property type="entry name" value="Winged helix-like DNA-binding domain superfamily/Winged helix DNA-binding domain"/>
    <property type="match status" value="1"/>
</dbReference>
<dbReference type="Proteomes" id="UP000501240">
    <property type="component" value="Chromosome"/>
</dbReference>
<sequence>MPSPDRAWRRLLEAFSDAPARPRPGTAAPGTAAPGAAAPPGEGRARRLLEAFSDASPAFAQAGPWPGPAGGPPVLGRAFAWGLVVFAILGAACTAWAAAATGTLAAAVVAALTFAVLALFAAPLLELARARTALGRVQRRSVPLAEPEAEDRESFWHALDSAERRAVRDAARLRSFGPRTPILRQGHPADYVVVIRSGWTKVRVDRAGEELIVAVRGPGDLIGERALLDGDAWSATVIALGTVKALVVAAADFRRVVEEHPGVQSVLEKQAHDRAVDEAARVAGTELADTERRLAALFTTLSRARGRTLPVTGGELAGWTSSSPATVDSVLTQWRDEGLVRSRSGTIDVLNPARLELLTDAAPPPDARPGAPFLTGQNCAVVVTDVVGFDSPARTDSDRAAIRKVLYRSLEESFAAAGVPWAACHHEDRGDGVLLVVPPGIPVSAPAGPLAGALAERLARHYGAAAEGRRFQVRVAVDTGPVLAAPGGVTGAVLARAGRLLDADVLRRRLSSGAAVLGLIVSPLVHQLVTPDVPGFEPVDVPEPKDAGPGTAWMRLYPAPAMGT</sequence>
<dbReference type="Gene3D" id="2.60.120.10">
    <property type="entry name" value="Jelly Rolls"/>
    <property type="match status" value="1"/>
</dbReference>
<keyword evidence="1" id="KW-0805">Transcription regulation</keyword>
<dbReference type="GO" id="GO:0005829">
    <property type="term" value="C:cytosol"/>
    <property type="evidence" value="ECO:0007669"/>
    <property type="project" value="TreeGrafter"/>
</dbReference>
<evidence type="ECO:0000256" key="2">
    <source>
        <dbReference type="ARBA" id="ARBA00023125"/>
    </source>
</evidence>
<dbReference type="InterPro" id="IPR012318">
    <property type="entry name" value="HTH_CRP"/>
</dbReference>
<keyword evidence="2" id="KW-0238">DNA-binding</keyword>
<dbReference type="InterPro" id="IPR036388">
    <property type="entry name" value="WH-like_DNA-bd_sf"/>
</dbReference>
<organism evidence="8 9">
    <name type="scientific">Actinomadura verrucosospora</name>
    <dbReference type="NCBI Taxonomy" id="46165"/>
    <lineage>
        <taxon>Bacteria</taxon>
        <taxon>Bacillati</taxon>
        <taxon>Actinomycetota</taxon>
        <taxon>Actinomycetes</taxon>
        <taxon>Streptosporangiales</taxon>
        <taxon>Thermomonosporaceae</taxon>
        <taxon>Actinomadura</taxon>
    </lineage>
</organism>
<feature type="region of interest" description="Disordered" evidence="4">
    <location>
        <begin position="15"/>
        <end position="42"/>
    </location>
</feature>
<dbReference type="InterPro" id="IPR029787">
    <property type="entry name" value="Nucleotide_cyclase"/>
</dbReference>
<evidence type="ECO:0000313" key="8">
    <source>
        <dbReference type="EMBL" id="QKG20249.1"/>
    </source>
</evidence>
<evidence type="ECO:0000256" key="1">
    <source>
        <dbReference type="ARBA" id="ARBA00023015"/>
    </source>
</evidence>
<protein>
    <recommendedName>
        <fullName evidence="10">Cyclic nucleotide-binding domain-containing protein</fullName>
    </recommendedName>
</protein>
<feature type="transmembrane region" description="Helical" evidence="5">
    <location>
        <begin position="78"/>
        <end position="98"/>
    </location>
</feature>
<dbReference type="SMART" id="SM00419">
    <property type="entry name" value="HTH_CRP"/>
    <property type="match status" value="1"/>
</dbReference>